<dbReference type="SUPFAM" id="SSF50891">
    <property type="entry name" value="Cyclophilin-like"/>
    <property type="match status" value="2"/>
</dbReference>
<dbReference type="PROSITE" id="PS50968">
    <property type="entry name" value="BIOTINYL_LIPOYL"/>
    <property type="match status" value="1"/>
</dbReference>
<reference evidence="12 13" key="1">
    <citation type="submission" date="2019-07" db="EMBL/GenBank/DDBJ databases">
        <title>Whole genome shotgun sequence of Kocuria turfanensis NBRC 107627.</title>
        <authorList>
            <person name="Hosoyama A."/>
            <person name="Uohara A."/>
            <person name="Ohji S."/>
            <person name="Ichikawa N."/>
        </authorList>
    </citation>
    <scope>NUCLEOTIDE SEQUENCE [LARGE SCALE GENOMIC DNA]</scope>
    <source>
        <strain evidence="12 13">NBRC 107627</strain>
    </source>
</reference>
<dbReference type="PROSITE" id="PS50979">
    <property type="entry name" value="BC"/>
    <property type="match status" value="1"/>
</dbReference>
<dbReference type="AlphaFoldDB" id="A0A512IDB6"/>
<dbReference type="InterPro" id="IPR005481">
    <property type="entry name" value="BC-like_N"/>
</dbReference>
<dbReference type="Gene3D" id="2.40.100.10">
    <property type="entry name" value="Cyclophilin-like"/>
    <property type="match status" value="2"/>
</dbReference>
<dbReference type="SUPFAM" id="SSF56059">
    <property type="entry name" value="Glutathione synthetase ATP-binding domain-like"/>
    <property type="match status" value="1"/>
</dbReference>
<dbReference type="RefSeq" id="WP_084271568.1">
    <property type="nucleotide sequence ID" value="NZ_BJZS01000048.1"/>
</dbReference>
<dbReference type="GO" id="GO:0016787">
    <property type="term" value="F:hydrolase activity"/>
    <property type="evidence" value="ECO:0007669"/>
    <property type="project" value="UniProtKB-KW"/>
</dbReference>
<dbReference type="Gene3D" id="3.30.1360.40">
    <property type="match status" value="1"/>
</dbReference>
<dbReference type="SUPFAM" id="SSF51230">
    <property type="entry name" value="Single hybrid motif"/>
    <property type="match status" value="1"/>
</dbReference>
<dbReference type="SUPFAM" id="SSF51246">
    <property type="entry name" value="Rudiment single hybrid motif"/>
    <property type="match status" value="1"/>
</dbReference>
<dbReference type="Gene3D" id="3.30.470.20">
    <property type="entry name" value="ATP-grasp fold, B domain"/>
    <property type="match status" value="1"/>
</dbReference>
<feature type="domain" description="Lipoyl-binding" evidence="9">
    <location>
        <begin position="1115"/>
        <end position="1193"/>
    </location>
</feature>
<dbReference type="Pfam" id="PF02682">
    <property type="entry name" value="CT_C_D"/>
    <property type="match status" value="1"/>
</dbReference>
<evidence type="ECO:0000256" key="5">
    <source>
        <dbReference type="ARBA" id="ARBA00022840"/>
    </source>
</evidence>
<keyword evidence="6" id="KW-0092">Biotin</keyword>
<dbReference type="InterPro" id="IPR011054">
    <property type="entry name" value="Rudment_hybrid_motif"/>
</dbReference>
<keyword evidence="4" id="KW-0378">Hydrolase</keyword>
<dbReference type="InterPro" id="IPR011764">
    <property type="entry name" value="Biotin_carboxylation_dom"/>
</dbReference>
<evidence type="ECO:0000256" key="2">
    <source>
        <dbReference type="ARBA" id="ARBA00022598"/>
    </source>
</evidence>
<evidence type="ECO:0000313" key="12">
    <source>
        <dbReference type="EMBL" id="GEO95679.1"/>
    </source>
</evidence>
<dbReference type="SMART" id="SM00878">
    <property type="entry name" value="Biotin_carb_C"/>
    <property type="match status" value="1"/>
</dbReference>
<dbReference type="Pfam" id="PF00289">
    <property type="entry name" value="Biotin_carb_N"/>
    <property type="match status" value="1"/>
</dbReference>
<gene>
    <name evidence="12" type="ORF">KTU01_18020</name>
</gene>
<evidence type="ECO:0000256" key="7">
    <source>
        <dbReference type="PROSITE-ProRule" id="PRU00409"/>
    </source>
</evidence>
<evidence type="ECO:0000256" key="8">
    <source>
        <dbReference type="SAM" id="MobiDB-lite"/>
    </source>
</evidence>
<dbReference type="InterPro" id="IPR011761">
    <property type="entry name" value="ATP-grasp"/>
</dbReference>
<keyword evidence="3 7" id="KW-0547">Nucleotide-binding</keyword>
<evidence type="ECO:0000259" key="11">
    <source>
        <dbReference type="PROSITE" id="PS50979"/>
    </source>
</evidence>
<dbReference type="InterPro" id="IPR000089">
    <property type="entry name" value="Biotin_lipoyl"/>
</dbReference>
<dbReference type="STRING" id="388357.GCA_001580365_02069"/>
<evidence type="ECO:0000256" key="3">
    <source>
        <dbReference type="ARBA" id="ARBA00022741"/>
    </source>
</evidence>
<dbReference type="PANTHER" id="PTHR18866:SF128">
    <property type="entry name" value="UREA AMIDOLYASE"/>
    <property type="match status" value="1"/>
</dbReference>
<dbReference type="Gene3D" id="2.40.50.100">
    <property type="match status" value="1"/>
</dbReference>
<dbReference type="SMART" id="SM00797">
    <property type="entry name" value="AHS2"/>
    <property type="match status" value="1"/>
</dbReference>
<dbReference type="Pfam" id="PF02626">
    <property type="entry name" value="CT_A_B"/>
    <property type="match status" value="1"/>
</dbReference>
<evidence type="ECO:0000256" key="4">
    <source>
        <dbReference type="ARBA" id="ARBA00022801"/>
    </source>
</evidence>
<evidence type="ECO:0000256" key="6">
    <source>
        <dbReference type="ARBA" id="ARBA00023267"/>
    </source>
</evidence>
<dbReference type="PROSITE" id="PS50975">
    <property type="entry name" value="ATP_GRASP"/>
    <property type="match status" value="1"/>
</dbReference>
<dbReference type="Pfam" id="PF02786">
    <property type="entry name" value="CPSase_L_D2"/>
    <property type="match status" value="1"/>
</dbReference>
<dbReference type="InterPro" id="IPR003833">
    <property type="entry name" value="CT_C_D"/>
</dbReference>
<keyword evidence="13" id="KW-1185">Reference proteome</keyword>
<dbReference type="NCBIfam" id="TIGR00724">
    <property type="entry name" value="urea_amlyse_rel"/>
    <property type="match status" value="1"/>
</dbReference>
<dbReference type="GO" id="GO:0005524">
    <property type="term" value="F:ATP binding"/>
    <property type="evidence" value="ECO:0007669"/>
    <property type="project" value="UniProtKB-UniRule"/>
</dbReference>
<dbReference type="InterPro" id="IPR016185">
    <property type="entry name" value="PreATP-grasp_dom_sf"/>
</dbReference>
<dbReference type="NCBIfam" id="TIGR02712">
    <property type="entry name" value="urea_carbox"/>
    <property type="match status" value="1"/>
</dbReference>
<dbReference type="SUPFAM" id="SSF160467">
    <property type="entry name" value="PH0987 N-terminal domain-like"/>
    <property type="match status" value="1"/>
</dbReference>
<protein>
    <submittedName>
        <fullName evidence="12">Urea carboxylase</fullName>
    </submittedName>
</protein>
<name>A0A512IDB6_9MICC</name>
<dbReference type="SUPFAM" id="SSF52440">
    <property type="entry name" value="PreATP-grasp domain"/>
    <property type="match status" value="1"/>
</dbReference>
<dbReference type="FunFam" id="3.40.50.20:FF:000010">
    <property type="entry name" value="Propionyl-CoA carboxylase subunit alpha"/>
    <property type="match status" value="1"/>
</dbReference>
<feature type="domain" description="ATP-grasp" evidence="10">
    <location>
        <begin position="122"/>
        <end position="319"/>
    </location>
</feature>
<dbReference type="GO" id="GO:0016874">
    <property type="term" value="F:ligase activity"/>
    <property type="evidence" value="ECO:0007669"/>
    <property type="project" value="UniProtKB-KW"/>
</dbReference>
<evidence type="ECO:0000259" key="9">
    <source>
        <dbReference type="PROSITE" id="PS50968"/>
    </source>
</evidence>
<evidence type="ECO:0000259" key="10">
    <source>
        <dbReference type="PROSITE" id="PS50975"/>
    </source>
</evidence>
<feature type="compositionally biased region" description="Low complexity" evidence="8">
    <location>
        <begin position="1199"/>
        <end position="1253"/>
    </location>
</feature>
<dbReference type="PROSITE" id="PS00188">
    <property type="entry name" value="BIOTIN"/>
    <property type="match status" value="1"/>
</dbReference>
<comment type="caution">
    <text evidence="12">The sequence shown here is derived from an EMBL/GenBank/DDBJ whole genome shotgun (WGS) entry which is preliminary data.</text>
</comment>
<keyword evidence="5 7" id="KW-0067">ATP-binding</keyword>
<dbReference type="InterPro" id="IPR005482">
    <property type="entry name" value="Biotin_COase_C"/>
</dbReference>
<dbReference type="SMART" id="SM00796">
    <property type="entry name" value="AHS1"/>
    <property type="match status" value="1"/>
</dbReference>
<dbReference type="Proteomes" id="UP000321103">
    <property type="component" value="Unassembled WGS sequence"/>
</dbReference>
<comment type="cofactor">
    <cofactor evidence="1">
        <name>biotin</name>
        <dbReference type="ChEBI" id="CHEBI:57586"/>
    </cofactor>
</comment>
<dbReference type="EMBL" id="BJZS01000048">
    <property type="protein sequence ID" value="GEO95679.1"/>
    <property type="molecule type" value="Genomic_DNA"/>
</dbReference>
<accession>A0A512IDB6</accession>
<keyword evidence="2" id="KW-0436">Ligase</keyword>
<dbReference type="InterPro" id="IPR014084">
    <property type="entry name" value="Urea_COase"/>
</dbReference>
<feature type="region of interest" description="Disordered" evidence="8">
    <location>
        <begin position="1194"/>
        <end position="1253"/>
    </location>
</feature>
<dbReference type="InterPro" id="IPR003778">
    <property type="entry name" value="CT_A_B"/>
</dbReference>
<sequence length="1253" mass="133763">MSAFDTVLVANRGEIAVRIIRSVQALGLRAVAVYSDADRGSLHVSAADEAVHLGASPAAESYLDIARIIAAAERTGAGAIHPGYGFLSENTDFAAACEAAGIAFVGPTEEQLRVFGAKHTARDAAVAANVPLLAGTGLLGSLEEALAQAEGIGWPVMLKATAGGGGIGMQECRDAEDLRAAWESVRRVAGANFSSAGVFLERLVDRARHVEAQVFGDGRGDVLVVGDRDCTLQRRHQKVVEEAPAPDLPEHVCATIHDAARRLCASVDYRSAGTVEFIYDPDRQEAAFLEVNTRLQVEHPVTEAVYGVDLVEWMLRLAGGDRTMMDAELIARGAAVEARVYAENPDLDNLPSAGTVTGLVVPDGIRVDSWIEVGSEVSAFYDPLLSKFVAHGADREQAWARLGEALEQARVHGVATNLGVLRAIPQLPAVRDVEHSTATLEGVRSAQPRLEVLKSGLLTTVQDRPGRIGYWPVGIPPSGPMDELSFRLGNEALGNPERAAGLEVTMAGPTLRFHTPARVMVTGAPVEVLVNREPAAQWAVLELAAGDVLAIGRAEQGMRAYLLVEGGLDVPLVLGSAATFVQGEIGGAAGRALAPGDVLGISTPAVPHEVADVPLAERPQVGAYWEVGVLEGPHAAPEFFTTADMEEFYAADWEVHFNSDRTGVRLVGPKPQWARRDGGEAGLHPSNIHDTPYAVGAVDYTGDMPILLGPDGPSLGGFTCPATVAEGQKWKLGQLRAGDRVRFVPITQAQAAQLRREPRARVLADRAAVVDGGVVTAVAATGDRPSLTVRRSGDANMLVEYGAMTLDIASRMRIEALRRALQEQIDDGSLPGVLELTPGIRSLQIHLDPELLGLDEVLERVLALDSALPATHDLRLPSRTVHLPLSWDDPATREAIRRYEKGVRDDAPWCPWNIEFIRRINGLDSVEDVRSVLFEAEYLVLGLGDVYLGAPVATPVDPRHRLVTTKYNPARTWTPQNAVGIGGAYLCVYGMEGPGGYQFVGRTTQVWSTHRQRGPYEEGTPWLLRFFDRIKWYPVSPEELEGMRADMAVGRLPLRVEEGEFSMAEYAAFLAEHREGIDAFEARRRSAFDAERQAWEDAGEFERVAALAEVAAEEDVAVEIPDGCEGVEAQFAANVFRVDVRAGDRVREGQTLMAVEAMKMEAPVIAPVDGVVHSVVVEPGAHVGPGAVLAVVRPDKNSPDPVGPGVVGTDTDVPDASVTEAAPQAPATTADDPAADVNGPAAPADAPAVARTA</sequence>
<dbReference type="PANTHER" id="PTHR18866">
    <property type="entry name" value="CARBOXYLASE:PYRUVATE/ACETYL-COA/PROPIONYL-COA CARBOXYLASE"/>
    <property type="match status" value="1"/>
</dbReference>
<dbReference type="GO" id="GO:0046872">
    <property type="term" value="F:metal ion binding"/>
    <property type="evidence" value="ECO:0007669"/>
    <property type="project" value="InterPro"/>
</dbReference>
<dbReference type="InterPro" id="IPR050856">
    <property type="entry name" value="Biotin_carboxylase_complex"/>
</dbReference>
<dbReference type="InterPro" id="IPR001882">
    <property type="entry name" value="Biotin_BS"/>
</dbReference>
<organism evidence="12 13">
    <name type="scientific">Kocuria turfanensis</name>
    <dbReference type="NCBI Taxonomy" id="388357"/>
    <lineage>
        <taxon>Bacteria</taxon>
        <taxon>Bacillati</taxon>
        <taxon>Actinomycetota</taxon>
        <taxon>Actinomycetes</taxon>
        <taxon>Micrococcales</taxon>
        <taxon>Micrococcaceae</taxon>
        <taxon>Kocuria</taxon>
    </lineage>
</organism>
<dbReference type="InterPro" id="IPR005479">
    <property type="entry name" value="CPAse_ATP-bd"/>
</dbReference>
<dbReference type="PROSITE" id="PS00867">
    <property type="entry name" value="CPSASE_2"/>
    <property type="match status" value="1"/>
</dbReference>
<proteinExistence type="predicted"/>
<evidence type="ECO:0000313" key="13">
    <source>
        <dbReference type="Proteomes" id="UP000321103"/>
    </source>
</evidence>
<dbReference type="CDD" id="cd06850">
    <property type="entry name" value="biotinyl_domain"/>
    <property type="match status" value="1"/>
</dbReference>
<dbReference type="Pfam" id="PF00364">
    <property type="entry name" value="Biotin_lipoyl"/>
    <property type="match status" value="1"/>
</dbReference>
<feature type="domain" description="Biotin carboxylation" evidence="11">
    <location>
        <begin position="3"/>
        <end position="445"/>
    </location>
</feature>
<dbReference type="InterPro" id="IPR029000">
    <property type="entry name" value="Cyclophilin-like_dom_sf"/>
</dbReference>
<dbReference type="Pfam" id="PF02785">
    <property type="entry name" value="Biotin_carb_C"/>
    <property type="match status" value="1"/>
</dbReference>
<dbReference type="InterPro" id="IPR011053">
    <property type="entry name" value="Single_hybrid_motif"/>
</dbReference>
<evidence type="ECO:0000256" key="1">
    <source>
        <dbReference type="ARBA" id="ARBA00001953"/>
    </source>
</evidence>